<dbReference type="Pfam" id="PF00483">
    <property type="entry name" value="NTP_transferase"/>
    <property type="match status" value="1"/>
</dbReference>
<dbReference type="Gene3D" id="3.90.550.10">
    <property type="entry name" value="Spore Coat Polysaccharide Biosynthesis Protein SpsA, Chain A"/>
    <property type="match status" value="1"/>
</dbReference>
<dbReference type="GO" id="GO:0016740">
    <property type="term" value="F:transferase activity"/>
    <property type="evidence" value="ECO:0007669"/>
    <property type="project" value="UniProtKB-KW"/>
</dbReference>
<evidence type="ECO:0000259" key="2">
    <source>
        <dbReference type="Pfam" id="PF01636"/>
    </source>
</evidence>
<gene>
    <name evidence="3" type="ORF">SAMN05216313_1187</name>
</gene>
<dbReference type="InterPro" id="IPR002575">
    <property type="entry name" value="Aminoglycoside_PTrfase"/>
</dbReference>
<dbReference type="STRING" id="460384.SAMN05216313_1187"/>
<name>A0A1I0HVE0_9FIRM</name>
<dbReference type="InterPro" id="IPR029044">
    <property type="entry name" value="Nucleotide-diphossugar_trans"/>
</dbReference>
<dbReference type="SUPFAM" id="SSF56112">
    <property type="entry name" value="Protein kinase-like (PK-like)"/>
    <property type="match status" value="1"/>
</dbReference>
<evidence type="ECO:0000259" key="1">
    <source>
        <dbReference type="Pfam" id="PF00483"/>
    </source>
</evidence>
<reference evidence="4" key="1">
    <citation type="submission" date="2016-10" db="EMBL/GenBank/DDBJ databases">
        <authorList>
            <person name="Varghese N."/>
            <person name="Submissions S."/>
        </authorList>
    </citation>
    <scope>NUCLEOTIDE SEQUENCE [LARGE SCALE GENOMIC DNA]</scope>
    <source>
        <strain evidence="4">NLAE-zl-G277</strain>
    </source>
</reference>
<evidence type="ECO:0000313" key="4">
    <source>
        <dbReference type="Proteomes" id="UP000198508"/>
    </source>
</evidence>
<dbReference type="SUPFAM" id="SSF53448">
    <property type="entry name" value="Nucleotide-diphospho-sugar transferases"/>
    <property type="match status" value="1"/>
</dbReference>
<evidence type="ECO:0000313" key="3">
    <source>
        <dbReference type="EMBL" id="SET88016.1"/>
    </source>
</evidence>
<organism evidence="3 4">
    <name type="scientific">Enterocloster lavalensis</name>
    <dbReference type="NCBI Taxonomy" id="460384"/>
    <lineage>
        <taxon>Bacteria</taxon>
        <taxon>Bacillati</taxon>
        <taxon>Bacillota</taxon>
        <taxon>Clostridia</taxon>
        <taxon>Lachnospirales</taxon>
        <taxon>Lachnospiraceae</taxon>
        <taxon>Enterocloster</taxon>
    </lineage>
</organism>
<dbReference type="Pfam" id="PF01636">
    <property type="entry name" value="APH"/>
    <property type="match status" value="1"/>
</dbReference>
<dbReference type="InterPro" id="IPR005835">
    <property type="entry name" value="NTP_transferase_dom"/>
</dbReference>
<keyword evidence="4" id="KW-1185">Reference proteome</keyword>
<proteinExistence type="predicted"/>
<accession>A0A1I0HVE0</accession>
<feature type="domain" description="Aminoglycoside phosphotransferase" evidence="2">
    <location>
        <begin position="223"/>
        <end position="415"/>
    </location>
</feature>
<dbReference type="AlphaFoldDB" id="A0A1I0HVE0"/>
<dbReference type="Proteomes" id="UP000198508">
    <property type="component" value="Unassembled WGS sequence"/>
</dbReference>
<feature type="domain" description="Nucleotidyl transferase" evidence="1">
    <location>
        <begin position="7"/>
        <end position="110"/>
    </location>
</feature>
<dbReference type="RefSeq" id="WP_092365999.1">
    <property type="nucleotide sequence ID" value="NZ_FOIM01000018.1"/>
</dbReference>
<dbReference type="EMBL" id="FOIM01000018">
    <property type="protein sequence ID" value="SET88016.1"/>
    <property type="molecule type" value="Genomic_DNA"/>
</dbReference>
<sequence>MSVDYIIIQAGGKGTRLKQLTQNKPKGIVPVNNIPIIFNLFNRYPDKHFIVIGDYKHEVLEEYLETFCKVKYITVKAEGIGTCAGLRSALNYIPEKTPFAIVWSDLILGNEVDIDSCDDGNYIGISKDFECRWSFNDGIFQEIASKEHGVAGLFVFRDKQCIKTVPQEGEFVRWLGQTELTFSEFSLAGTKEIGTLLALAENSQTNYRCRAFNSLEIRDDVIIKRPVDDQGRRLAVRELNWYREVQKYKFEQIPQIYTLEPLTMQRIDGENIFRTNLSIAEKRTVIDRLVTSLERLHTLASAPADMFSILDAYYYKTIKRIESVRDLIPFAADEYIRINGKNCRNPYFYKAQFRQRVKELLCDCQEFSLIHGDCTFSNTMVDSDLNIIFLDPRGYFGFSELYGDVYYDWAKVYYSVYGDYDQFNNKNFTLRITDQEVRLDIATNGWREVADYFLDRITNCDAVKIRFLHAIVWLSLTTYTWEDYDSICGAFYNGTYLLEEFL</sequence>
<keyword evidence="3" id="KW-0808">Transferase</keyword>
<protein>
    <submittedName>
        <fullName evidence="3">Phosphotransferase enzyme family protein</fullName>
    </submittedName>
</protein>
<dbReference type="InterPro" id="IPR011009">
    <property type="entry name" value="Kinase-like_dom_sf"/>
</dbReference>